<protein>
    <submittedName>
        <fullName evidence="1">Uncharacterized protein</fullName>
    </submittedName>
</protein>
<name>A0A0C9XQJ3_9AGAR</name>
<keyword evidence="2" id="KW-1185">Reference proteome</keyword>
<reference evidence="2" key="2">
    <citation type="submission" date="2015-01" db="EMBL/GenBank/DDBJ databases">
        <title>Evolutionary Origins and Diversification of the Mycorrhizal Mutualists.</title>
        <authorList>
            <consortium name="DOE Joint Genome Institute"/>
            <consortium name="Mycorrhizal Genomics Consortium"/>
            <person name="Kohler A."/>
            <person name="Kuo A."/>
            <person name="Nagy L.G."/>
            <person name="Floudas D."/>
            <person name="Copeland A."/>
            <person name="Barry K.W."/>
            <person name="Cichocki N."/>
            <person name="Veneault-Fourrey C."/>
            <person name="LaButti K."/>
            <person name="Lindquist E.A."/>
            <person name="Lipzen A."/>
            <person name="Lundell T."/>
            <person name="Morin E."/>
            <person name="Murat C."/>
            <person name="Riley R."/>
            <person name="Ohm R."/>
            <person name="Sun H."/>
            <person name="Tunlid A."/>
            <person name="Henrissat B."/>
            <person name="Grigoriev I.V."/>
            <person name="Hibbett D.S."/>
            <person name="Martin F."/>
        </authorList>
    </citation>
    <scope>NUCLEOTIDE SEQUENCE [LARGE SCALE GENOMIC DNA]</scope>
    <source>
        <strain evidence="2">LaAM-08-1</strain>
    </source>
</reference>
<dbReference type="AlphaFoldDB" id="A0A0C9XQJ3"/>
<dbReference type="EMBL" id="KN838672">
    <property type="protein sequence ID" value="KIJ98292.1"/>
    <property type="molecule type" value="Genomic_DNA"/>
</dbReference>
<dbReference type="Proteomes" id="UP000054477">
    <property type="component" value="Unassembled WGS sequence"/>
</dbReference>
<accession>A0A0C9XQJ3</accession>
<evidence type="ECO:0000313" key="2">
    <source>
        <dbReference type="Proteomes" id="UP000054477"/>
    </source>
</evidence>
<sequence>STVEPLLTHTPWWTARAMGYERLWANRGLVKSDVHHSHQLKGLHEEKPMGFGSGGVWGMWYGRFMGYAMHFPANQLGGPKMLWGLRGYGFSEVWVKRGSTVK</sequence>
<dbReference type="OrthoDB" id="3033472at2759"/>
<organism evidence="1 2">
    <name type="scientific">Laccaria amethystina LaAM-08-1</name>
    <dbReference type="NCBI Taxonomy" id="1095629"/>
    <lineage>
        <taxon>Eukaryota</taxon>
        <taxon>Fungi</taxon>
        <taxon>Dikarya</taxon>
        <taxon>Basidiomycota</taxon>
        <taxon>Agaricomycotina</taxon>
        <taxon>Agaricomycetes</taxon>
        <taxon>Agaricomycetidae</taxon>
        <taxon>Agaricales</taxon>
        <taxon>Agaricineae</taxon>
        <taxon>Hydnangiaceae</taxon>
        <taxon>Laccaria</taxon>
    </lineage>
</organism>
<feature type="non-terminal residue" evidence="1">
    <location>
        <position position="102"/>
    </location>
</feature>
<proteinExistence type="predicted"/>
<dbReference type="HOGENOM" id="CLU_150408_0_0_1"/>
<gene>
    <name evidence="1" type="ORF">K443DRAFT_104190</name>
</gene>
<reference evidence="1 2" key="1">
    <citation type="submission" date="2014-04" db="EMBL/GenBank/DDBJ databases">
        <authorList>
            <consortium name="DOE Joint Genome Institute"/>
            <person name="Kuo A."/>
            <person name="Kohler A."/>
            <person name="Nagy L.G."/>
            <person name="Floudas D."/>
            <person name="Copeland A."/>
            <person name="Barry K.W."/>
            <person name="Cichocki N."/>
            <person name="Veneault-Fourrey C."/>
            <person name="LaButti K."/>
            <person name="Lindquist E.A."/>
            <person name="Lipzen A."/>
            <person name="Lundell T."/>
            <person name="Morin E."/>
            <person name="Murat C."/>
            <person name="Sun H."/>
            <person name="Tunlid A."/>
            <person name="Henrissat B."/>
            <person name="Grigoriev I.V."/>
            <person name="Hibbett D.S."/>
            <person name="Martin F."/>
            <person name="Nordberg H.P."/>
            <person name="Cantor M.N."/>
            <person name="Hua S.X."/>
        </authorList>
    </citation>
    <scope>NUCLEOTIDE SEQUENCE [LARGE SCALE GENOMIC DNA]</scope>
    <source>
        <strain evidence="1 2">LaAM-08-1</strain>
    </source>
</reference>
<evidence type="ECO:0000313" key="1">
    <source>
        <dbReference type="EMBL" id="KIJ98292.1"/>
    </source>
</evidence>